<feature type="signal peptide" evidence="1">
    <location>
        <begin position="1"/>
        <end position="22"/>
    </location>
</feature>
<protein>
    <submittedName>
        <fullName evidence="2">Uncharacterized protein</fullName>
    </submittedName>
</protein>
<name>A0AAE0K9M2_9PEZI</name>
<gene>
    <name evidence="2" type="ORF">B0H63DRAFT_564060</name>
</gene>
<evidence type="ECO:0000313" key="2">
    <source>
        <dbReference type="EMBL" id="KAK3372683.1"/>
    </source>
</evidence>
<proteinExistence type="predicted"/>
<dbReference type="EMBL" id="JAULSW010000008">
    <property type="protein sequence ID" value="KAK3372683.1"/>
    <property type="molecule type" value="Genomic_DNA"/>
</dbReference>
<sequence length="151" mass="16260">MKTFSTGALLFVNLLNVVPSLQAPVEPLAYHISGFSASKGHNSGYCSYAFDVSTPSLASPAHCTAYVDAGFSGATWLALVWNGTCNNDAVKWYFTDPTQGGDALFKVSINGITGNYTVPEKDITVWLNNEPNPFDNDVAYTGPTEFDITTF</sequence>
<dbReference type="AlphaFoldDB" id="A0AAE0K9M2"/>
<accession>A0AAE0K9M2</accession>
<organism evidence="2 3">
    <name type="scientific">Podospora didyma</name>
    <dbReference type="NCBI Taxonomy" id="330526"/>
    <lineage>
        <taxon>Eukaryota</taxon>
        <taxon>Fungi</taxon>
        <taxon>Dikarya</taxon>
        <taxon>Ascomycota</taxon>
        <taxon>Pezizomycotina</taxon>
        <taxon>Sordariomycetes</taxon>
        <taxon>Sordariomycetidae</taxon>
        <taxon>Sordariales</taxon>
        <taxon>Podosporaceae</taxon>
        <taxon>Podospora</taxon>
    </lineage>
</organism>
<reference evidence="2" key="1">
    <citation type="journal article" date="2023" name="Mol. Phylogenet. Evol.">
        <title>Genome-scale phylogeny and comparative genomics of the fungal order Sordariales.</title>
        <authorList>
            <person name="Hensen N."/>
            <person name="Bonometti L."/>
            <person name="Westerberg I."/>
            <person name="Brannstrom I.O."/>
            <person name="Guillou S."/>
            <person name="Cros-Aarteil S."/>
            <person name="Calhoun S."/>
            <person name="Haridas S."/>
            <person name="Kuo A."/>
            <person name="Mondo S."/>
            <person name="Pangilinan J."/>
            <person name="Riley R."/>
            <person name="LaButti K."/>
            <person name="Andreopoulos B."/>
            <person name="Lipzen A."/>
            <person name="Chen C."/>
            <person name="Yan M."/>
            <person name="Daum C."/>
            <person name="Ng V."/>
            <person name="Clum A."/>
            <person name="Steindorff A."/>
            <person name="Ohm R.A."/>
            <person name="Martin F."/>
            <person name="Silar P."/>
            <person name="Natvig D.O."/>
            <person name="Lalanne C."/>
            <person name="Gautier V."/>
            <person name="Ament-Velasquez S.L."/>
            <person name="Kruys A."/>
            <person name="Hutchinson M.I."/>
            <person name="Powell A.J."/>
            <person name="Barry K."/>
            <person name="Miller A.N."/>
            <person name="Grigoriev I.V."/>
            <person name="Debuchy R."/>
            <person name="Gladieux P."/>
            <person name="Hiltunen Thoren M."/>
            <person name="Johannesson H."/>
        </authorList>
    </citation>
    <scope>NUCLEOTIDE SEQUENCE</scope>
    <source>
        <strain evidence="2">CBS 232.78</strain>
    </source>
</reference>
<evidence type="ECO:0000313" key="3">
    <source>
        <dbReference type="Proteomes" id="UP001285441"/>
    </source>
</evidence>
<reference evidence="2" key="2">
    <citation type="submission" date="2023-06" db="EMBL/GenBank/DDBJ databases">
        <authorList>
            <consortium name="Lawrence Berkeley National Laboratory"/>
            <person name="Haridas S."/>
            <person name="Hensen N."/>
            <person name="Bonometti L."/>
            <person name="Westerberg I."/>
            <person name="Brannstrom I.O."/>
            <person name="Guillou S."/>
            <person name="Cros-Aarteil S."/>
            <person name="Calhoun S."/>
            <person name="Kuo A."/>
            <person name="Mondo S."/>
            <person name="Pangilinan J."/>
            <person name="Riley R."/>
            <person name="LaButti K."/>
            <person name="Andreopoulos B."/>
            <person name="Lipzen A."/>
            <person name="Chen C."/>
            <person name="Yanf M."/>
            <person name="Daum C."/>
            <person name="Ng V."/>
            <person name="Clum A."/>
            <person name="Steindorff A."/>
            <person name="Ohm R."/>
            <person name="Martin F."/>
            <person name="Silar P."/>
            <person name="Natvig D."/>
            <person name="Lalanne C."/>
            <person name="Gautier V."/>
            <person name="Ament-velasquez S.L."/>
            <person name="Kruys A."/>
            <person name="Hutchinson M.I."/>
            <person name="Powell A.J."/>
            <person name="Barry K."/>
            <person name="Miller A.N."/>
            <person name="Grigoriev I.V."/>
            <person name="Debuchy R."/>
            <person name="Gladieux P."/>
            <person name="Thoren M.H."/>
            <person name="Johannesson H."/>
        </authorList>
    </citation>
    <scope>NUCLEOTIDE SEQUENCE</scope>
    <source>
        <strain evidence="2">CBS 232.78</strain>
    </source>
</reference>
<keyword evidence="1" id="KW-0732">Signal</keyword>
<dbReference type="Proteomes" id="UP001285441">
    <property type="component" value="Unassembled WGS sequence"/>
</dbReference>
<evidence type="ECO:0000256" key="1">
    <source>
        <dbReference type="SAM" id="SignalP"/>
    </source>
</evidence>
<feature type="chain" id="PRO_5042090195" evidence="1">
    <location>
        <begin position="23"/>
        <end position="151"/>
    </location>
</feature>
<keyword evidence="3" id="KW-1185">Reference proteome</keyword>
<comment type="caution">
    <text evidence="2">The sequence shown here is derived from an EMBL/GenBank/DDBJ whole genome shotgun (WGS) entry which is preliminary data.</text>
</comment>